<protein>
    <submittedName>
        <fullName evidence="1">Uncharacterized protein</fullName>
    </submittedName>
</protein>
<reference evidence="1 2" key="1">
    <citation type="journal article" date="2024" name="Plant Biotechnol. J.">
        <title>Genome and CRISPR/Cas9 system of a widespread forest tree (Populus alba) in the world.</title>
        <authorList>
            <person name="Liu Y.J."/>
            <person name="Jiang P.F."/>
            <person name="Han X.M."/>
            <person name="Li X.Y."/>
            <person name="Wang H.M."/>
            <person name="Wang Y.J."/>
            <person name="Wang X.X."/>
            <person name="Zeng Q.Y."/>
        </authorList>
    </citation>
    <scope>NUCLEOTIDE SEQUENCE [LARGE SCALE GENOMIC DNA]</scope>
    <source>
        <strain evidence="2">cv. PAL-ZL1</strain>
    </source>
</reference>
<dbReference type="Proteomes" id="UP000309997">
    <property type="component" value="Unassembled WGS sequence"/>
</dbReference>
<proteinExistence type="predicted"/>
<keyword evidence="2" id="KW-1185">Reference proteome</keyword>
<comment type="caution">
    <text evidence="1">The sequence shown here is derived from an EMBL/GenBank/DDBJ whole genome shotgun (WGS) entry which is preliminary data.</text>
</comment>
<name>A0ACC4CCY9_POPAL</name>
<accession>A0ACC4CCY9</accession>
<dbReference type="EMBL" id="RCHU02000005">
    <property type="protein sequence ID" value="KAL3593012.1"/>
    <property type="molecule type" value="Genomic_DNA"/>
</dbReference>
<organism evidence="1 2">
    <name type="scientific">Populus alba</name>
    <name type="common">White poplar</name>
    <dbReference type="NCBI Taxonomy" id="43335"/>
    <lineage>
        <taxon>Eukaryota</taxon>
        <taxon>Viridiplantae</taxon>
        <taxon>Streptophyta</taxon>
        <taxon>Embryophyta</taxon>
        <taxon>Tracheophyta</taxon>
        <taxon>Spermatophyta</taxon>
        <taxon>Magnoliopsida</taxon>
        <taxon>eudicotyledons</taxon>
        <taxon>Gunneridae</taxon>
        <taxon>Pentapetalae</taxon>
        <taxon>rosids</taxon>
        <taxon>fabids</taxon>
        <taxon>Malpighiales</taxon>
        <taxon>Salicaceae</taxon>
        <taxon>Saliceae</taxon>
        <taxon>Populus</taxon>
    </lineage>
</organism>
<evidence type="ECO:0000313" key="1">
    <source>
        <dbReference type="EMBL" id="KAL3593012.1"/>
    </source>
</evidence>
<sequence>MQHCSLKVFINCRKFATPASDWSLGCVSVLVWLLLEPTTDHHLGKQLPQVLANEMRASSLADSFFRFSAYKAVAAESPTFRLTCISLIDNRRDQMSWNIHNLLHNIRFPRTRKGINLPGHKKVKERNGQEKREALSPCTSRLLSCGNKGTIKHYRPFNPIEWSGRR</sequence>
<evidence type="ECO:0000313" key="2">
    <source>
        <dbReference type="Proteomes" id="UP000309997"/>
    </source>
</evidence>
<gene>
    <name evidence="1" type="ORF">D5086_011652</name>
</gene>